<reference evidence="1" key="1">
    <citation type="submission" date="2021-06" db="EMBL/GenBank/DDBJ databases">
        <authorList>
            <person name="Kallberg Y."/>
            <person name="Tangrot J."/>
            <person name="Rosling A."/>
        </authorList>
    </citation>
    <scope>NUCLEOTIDE SEQUENCE</scope>
    <source>
        <strain evidence="1">IL203A</strain>
    </source>
</reference>
<keyword evidence="2" id="KW-1185">Reference proteome</keyword>
<feature type="non-terminal residue" evidence="1">
    <location>
        <position position="99"/>
    </location>
</feature>
<sequence>MSLSDKHSKRKTKKVQCHCPKCKADIGKTTKTEMQSHSTKHKREEKPLPEFQKHSSESEVSGNIYSDSDISENDEDEEEPLPVFQLKIKGSGTEYSNNN</sequence>
<accession>A0ACA9QU13</accession>
<dbReference type="Proteomes" id="UP000789702">
    <property type="component" value="Unassembled WGS sequence"/>
</dbReference>
<protein>
    <submittedName>
        <fullName evidence="1">14552_t:CDS:1</fullName>
    </submittedName>
</protein>
<proteinExistence type="predicted"/>
<organism evidence="1 2">
    <name type="scientific">Dentiscutata heterogama</name>
    <dbReference type="NCBI Taxonomy" id="1316150"/>
    <lineage>
        <taxon>Eukaryota</taxon>
        <taxon>Fungi</taxon>
        <taxon>Fungi incertae sedis</taxon>
        <taxon>Mucoromycota</taxon>
        <taxon>Glomeromycotina</taxon>
        <taxon>Glomeromycetes</taxon>
        <taxon>Diversisporales</taxon>
        <taxon>Gigasporaceae</taxon>
        <taxon>Dentiscutata</taxon>
    </lineage>
</organism>
<dbReference type="EMBL" id="CAJVPU010051140">
    <property type="protein sequence ID" value="CAG8760724.1"/>
    <property type="molecule type" value="Genomic_DNA"/>
</dbReference>
<name>A0ACA9QU13_9GLOM</name>
<evidence type="ECO:0000313" key="2">
    <source>
        <dbReference type="Proteomes" id="UP000789702"/>
    </source>
</evidence>
<evidence type="ECO:0000313" key="1">
    <source>
        <dbReference type="EMBL" id="CAG8760724.1"/>
    </source>
</evidence>
<gene>
    <name evidence="1" type="ORF">DHETER_LOCUS15237</name>
</gene>
<comment type="caution">
    <text evidence="1">The sequence shown here is derived from an EMBL/GenBank/DDBJ whole genome shotgun (WGS) entry which is preliminary data.</text>
</comment>